<evidence type="ECO:0008006" key="9">
    <source>
        <dbReference type="Google" id="ProtNLM"/>
    </source>
</evidence>
<feature type="domain" description="Transcription regulator AsnC/Lrp ligand binding" evidence="5">
    <location>
        <begin position="70"/>
        <end position="134"/>
    </location>
</feature>
<evidence type="ECO:0000256" key="3">
    <source>
        <dbReference type="ARBA" id="ARBA00023163"/>
    </source>
</evidence>
<dbReference type="InterPro" id="IPR000485">
    <property type="entry name" value="AsnC-type_HTH_dom"/>
</dbReference>
<dbReference type="GO" id="GO:0043200">
    <property type="term" value="P:response to amino acid"/>
    <property type="evidence" value="ECO:0007669"/>
    <property type="project" value="TreeGrafter"/>
</dbReference>
<dbReference type="Pfam" id="PF13404">
    <property type="entry name" value="HTH_AsnC-type"/>
    <property type="match status" value="2"/>
</dbReference>
<dbReference type="SUPFAM" id="SSF46785">
    <property type="entry name" value="Winged helix' DNA-binding domain"/>
    <property type="match status" value="1"/>
</dbReference>
<dbReference type="Pfam" id="PF01037">
    <property type="entry name" value="AsnC_trans_reg"/>
    <property type="match status" value="1"/>
</dbReference>
<dbReference type="Gene3D" id="3.30.70.920">
    <property type="match status" value="2"/>
</dbReference>
<dbReference type="PANTHER" id="PTHR30154">
    <property type="entry name" value="LEUCINE-RESPONSIVE REGULATORY PROTEIN"/>
    <property type="match status" value="1"/>
</dbReference>
<keyword evidence="2" id="KW-0238">DNA-binding</keyword>
<dbReference type="GO" id="GO:0005829">
    <property type="term" value="C:cytosol"/>
    <property type="evidence" value="ECO:0007669"/>
    <property type="project" value="TreeGrafter"/>
</dbReference>
<protein>
    <recommendedName>
        <fullName evidence="9">AsnC family transcriptional regulator</fullName>
    </recommendedName>
</protein>
<dbReference type="SMART" id="SM00344">
    <property type="entry name" value="HTH_ASNC"/>
    <property type="match status" value="2"/>
</dbReference>
<dbReference type="PANTHER" id="PTHR30154:SF34">
    <property type="entry name" value="TRANSCRIPTIONAL REGULATOR AZLB"/>
    <property type="match status" value="1"/>
</dbReference>
<keyword evidence="8" id="KW-1185">Reference proteome</keyword>
<dbReference type="RefSeq" id="WP_319943102.1">
    <property type="nucleotide sequence ID" value="NZ_WEGI01000007.1"/>
</dbReference>
<dbReference type="InterPro" id="IPR036388">
    <property type="entry name" value="WH-like_DNA-bd_sf"/>
</dbReference>
<keyword evidence="1" id="KW-0805">Transcription regulation</keyword>
<dbReference type="GO" id="GO:0043565">
    <property type="term" value="F:sequence-specific DNA binding"/>
    <property type="evidence" value="ECO:0007669"/>
    <property type="project" value="InterPro"/>
</dbReference>
<dbReference type="InterPro" id="IPR011008">
    <property type="entry name" value="Dimeric_a/b-barrel"/>
</dbReference>
<evidence type="ECO:0000256" key="4">
    <source>
        <dbReference type="SAM" id="MobiDB-lite"/>
    </source>
</evidence>
<evidence type="ECO:0000256" key="2">
    <source>
        <dbReference type="ARBA" id="ARBA00023125"/>
    </source>
</evidence>
<proteinExistence type="predicted"/>
<dbReference type="SUPFAM" id="SSF54909">
    <property type="entry name" value="Dimeric alpha+beta barrel"/>
    <property type="match status" value="1"/>
</dbReference>
<name>A0A7K0DSQ7_9NOCA</name>
<evidence type="ECO:0000259" key="6">
    <source>
        <dbReference type="Pfam" id="PF13404"/>
    </source>
</evidence>
<dbReference type="InterPro" id="IPR019888">
    <property type="entry name" value="Tscrpt_reg_AsnC-like"/>
</dbReference>
<dbReference type="AlphaFoldDB" id="A0A7K0DSQ7"/>
<comment type="caution">
    <text evidence="7">The sequence shown here is derived from an EMBL/GenBank/DDBJ whole genome shotgun (WGS) entry which is preliminary data.</text>
</comment>
<sequence length="345" mass="37319">MHDSVDELDLALINALQLSPRAPWSQVATALDIDAVTAARRWHRLTAAGLAWVTCVVGPARHPEFCLAYVDIDCAPGELDAVTAALAELDPILYLYHRSGGHALLAVLVQPNPAAVSQYLHTVLEPLPGVRGYRCELRTVGYGEATRWRLHSLEPAQQRLLRAGATAAPPRPLRIDGTDERLYRLLHQDGRMPFTELAERAGISDATARRRVTRLLASRQLRLRCDVAQPITGTPITAIVRAIVPAAHLATAGPALAALPQVRLCCALTGPDNLLLMAWLPALSALPVLEAELAEHAPGLVVTDRAISLRTVKQLGRLLDGEGRAVRDIPPRPESLGSTSIRTQN</sequence>
<evidence type="ECO:0000256" key="1">
    <source>
        <dbReference type="ARBA" id="ARBA00023015"/>
    </source>
</evidence>
<dbReference type="Proteomes" id="UP000431401">
    <property type="component" value="Unassembled WGS sequence"/>
</dbReference>
<dbReference type="EMBL" id="WEGI01000007">
    <property type="protein sequence ID" value="MQY27864.1"/>
    <property type="molecule type" value="Genomic_DNA"/>
</dbReference>
<evidence type="ECO:0000313" key="7">
    <source>
        <dbReference type="EMBL" id="MQY27864.1"/>
    </source>
</evidence>
<evidence type="ECO:0000313" key="8">
    <source>
        <dbReference type="Proteomes" id="UP000431401"/>
    </source>
</evidence>
<feature type="compositionally biased region" description="Polar residues" evidence="4">
    <location>
        <begin position="336"/>
        <end position="345"/>
    </location>
</feature>
<organism evidence="7 8">
    <name type="scientific">Nocardia aurantia</name>
    <dbReference type="NCBI Taxonomy" id="2585199"/>
    <lineage>
        <taxon>Bacteria</taxon>
        <taxon>Bacillati</taxon>
        <taxon>Actinomycetota</taxon>
        <taxon>Actinomycetes</taxon>
        <taxon>Mycobacteriales</taxon>
        <taxon>Nocardiaceae</taxon>
        <taxon>Nocardia</taxon>
    </lineage>
</organism>
<gene>
    <name evidence="7" type="ORF">NRB56_34470</name>
</gene>
<dbReference type="PRINTS" id="PR00033">
    <property type="entry name" value="HTHASNC"/>
</dbReference>
<feature type="domain" description="HTH asnC-type" evidence="6">
    <location>
        <begin position="175"/>
        <end position="215"/>
    </location>
</feature>
<feature type="region of interest" description="Disordered" evidence="4">
    <location>
        <begin position="324"/>
        <end position="345"/>
    </location>
</feature>
<evidence type="ECO:0000259" key="5">
    <source>
        <dbReference type="Pfam" id="PF01037"/>
    </source>
</evidence>
<dbReference type="InterPro" id="IPR019887">
    <property type="entry name" value="Tscrpt_reg_AsnC/Lrp_C"/>
</dbReference>
<feature type="domain" description="HTH asnC-type" evidence="6">
    <location>
        <begin position="6"/>
        <end position="45"/>
    </location>
</feature>
<dbReference type="InterPro" id="IPR036390">
    <property type="entry name" value="WH_DNA-bd_sf"/>
</dbReference>
<accession>A0A7K0DSQ7</accession>
<keyword evidence="3" id="KW-0804">Transcription</keyword>
<reference evidence="7 8" key="1">
    <citation type="submission" date="2019-10" db="EMBL/GenBank/DDBJ databases">
        <title>Nocardia macrotermitis sp. nov. and Nocardia aurantia sp. nov., isolated from the gut of fungus growing-termite Macrotermes natalensis.</title>
        <authorList>
            <person name="Benndorf R."/>
            <person name="Schwitalla J."/>
            <person name="Martin K."/>
            <person name="De Beer W."/>
            <person name="Kaster A.-K."/>
            <person name="Vollmers J."/>
            <person name="Poulsen M."/>
            <person name="Beemelmanns C."/>
        </authorList>
    </citation>
    <scope>NUCLEOTIDE SEQUENCE [LARGE SCALE GENOMIC DNA]</scope>
    <source>
        <strain evidence="7 8">RB56</strain>
    </source>
</reference>
<dbReference type="Gene3D" id="1.10.10.10">
    <property type="entry name" value="Winged helix-like DNA-binding domain superfamily/Winged helix DNA-binding domain"/>
    <property type="match status" value="2"/>
</dbReference>